<feature type="region of interest" description="Disordered" evidence="6">
    <location>
        <begin position="773"/>
        <end position="818"/>
    </location>
</feature>
<dbReference type="SMART" id="SM01030">
    <property type="entry name" value="BHD_1"/>
    <property type="match status" value="1"/>
</dbReference>
<dbReference type="GO" id="GO:0003697">
    <property type="term" value="F:single-stranded DNA binding"/>
    <property type="evidence" value="ECO:0007669"/>
    <property type="project" value="TreeGrafter"/>
</dbReference>
<evidence type="ECO:0000259" key="9">
    <source>
        <dbReference type="SMART" id="SM01032"/>
    </source>
</evidence>
<evidence type="ECO:0000256" key="2">
    <source>
        <dbReference type="ARBA" id="ARBA00009525"/>
    </source>
</evidence>
<proteinExistence type="inferred from homology"/>
<dbReference type="AlphaFoldDB" id="A0A0A1TJS6"/>
<dbReference type="Gene3D" id="3.30.60.290">
    <property type="entry name" value="Rad4, beta-hairpin domain BHD2"/>
    <property type="match status" value="1"/>
</dbReference>
<name>A0A0A1TJS6_9HYPO</name>
<evidence type="ECO:0000313" key="10">
    <source>
        <dbReference type="EMBL" id="CEJ90970.1"/>
    </source>
</evidence>
<dbReference type="Gene3D" id="2.20.20.110">
    <property type="entry name" value="Rad4, beta-hairpin domain BHD1"/>
    <property type="match status" value="1"/>
</dbReference>
<evidence type="ECO:0000259" key="7">
    <source>
        <dbReference type="SMART" id="SM01030"/>
    </source>
</evidence>
<feature type="compositionally biased region" description="Basic and acidic residues" evidence="6">
    <location>
        <begin position="68"/>
        <end position="77"/>
    </location>
</feature>
<feature type="compositionally biased region" description="Polar residues" evidence="6">
    <location>
        <begin position="16"/>
        <end position="26"/>
    </location>
</feature>
<gene>
    <name evidence="10" type="ORF">VHEMI06719</name>
</gene>
<evidence type="ECO:0000256" key="3">
    <source>
        <dbReference type="ARBA" id="ARBA00022763"/>
    </source>
</evidence>
<keyword evidence="4" id="KW-0234">DNA repair</keyword>
<dbReference type="SMART" id="SM01031">
    <property type="entry name" value="BHD_2"/>
    <property type="match status" value="1"/>
</dbReference>
<dbReference type="InterPro" id="IPR038765">
    <property type="entry name" value="Papain-like_cys_pep_sf"/>
</dbReference>
<feature type="compositionally biased region" description="Acidic residues" evidence="6">
    <location>
        <begin position="780"/>
        <end position="810"/>
    </location>
</feature>
<organism evidence="10 11">
    <name type="scientific">[Torrubiella] hemipterigena</name>
    <dbReference type="NCBI Taxonomy" id="1531966"/>
    <lineage>
        <taxon>Eukaryota</taxon>
        <taxon>Fungi</taxon>
        <taxon>Dikarya</taxon>
        <taxon>Ascomycota</taxon>
        <taxon>Pezizomycotina</taxon>
        <taxon>Sordariomycetes</taxon>
        <taxon>Hypocreomycetidae</taxon>
        <taxon>Hypocreales</taxon>
        <taxon>Clavicipitaceae</taxon>
        <taxon>Clavicipitaceae incertae sedis</taxon>
        <taxon>'Torrubiella' clade</taxon>
    </lineage>
</organism>
<protein>
    <recommendedName>
        <fullName evidence="12">Nitrilase</fullName>
    </recommendedName>
</protein>
<evidence type="ECO:0000256" key="1">
    <source>
        <dbReference type="ARBA" id="ARBA00004123"/>
    </source>
</evidence>
<dbReference type="GO" id="GO:0071942">
    <property type="term" value="C:XPC complex"/>
    <property type="evidence" value="ECO:0007669"/>
    <property type="project" value="TreeGrafter"/>
</dbReference>
<evidence type="ECO:0000256" key="6">
    <source>
        <dbReference type="SAM" id="MobiDB-lite"/>
    </source>
</evidence>
<sequence>MTGRKRALRGRGGASNKLTPNETQGDIYTQMLAEAGVAAGQGSSMPQRPIKRMRRDKNATVVASDTKSSTHEGKQPQEEPSEAESDEDMEFEDVALPEINVQTMEMDSEDDDDSDEDADFEDIGINIAEAPKSQNALGADLELNLTAQKAALAPAKNAAERRRPISKEEREKRTHIHKTHILCLLSHVARRNHWCNDAKVQASLRKHLSEKTAKYLTPASHLPQFGQMESLKTGLKQAAEVWRLNFEITERGMRRALWAEDPEQLDHYTVADDLDSCMDREAFREAATLLQGSRDVGAQLYCALLRSVGVRARLVCSLQPLAFGSGAPTLPKPKPSKVSEKAKKTDAILAQIAKQKAAVASENNHLATGLSAKRRLGHPNAAAYNFEPSRSPVKATPSHSQPRKIRESLYPVYWVEVLDTGHQKWQPADPVVTHTFWKPKSLEPPITDKENSMSYVVAFDADGSARDVTVRYAKAYAAKTRKLRVDAVEGDDSEWWRRVMKLYRPRWTKDLDQIETNELAGIEMREPMPRNVQDFKGHPVFALERHMRRHEVLTPDATPSGTINSGPRGALEKIYRRRDVRVAKTVDKWYRLGREVKPNEIPAKWLPKKVRRKPNRFGDDDDDDDNDNLGGGVPIYTEDQTELYEPPPVRNGRVPKNKFGNIEVYVPSMVPKGGVHIVHEQARRAAFLAGIDHAPALTGFDFKGRQGTAVLSGIVVASEFAEAIYAIVDGLGDLEAQMEEERRTLAALKMWRRFMMGLRIRERIWSGVSAEERHAADKEAEAEDALDAAMEDAPSDATEEFDMMDGDDSDAGGGFLVE</sequence>
<dbReference type="GO" id="GO:0003684">
    <property type="term" value="F:damaged DNA binding"/>
    <property type="evidence" value="ECO:0007669"/>
    <property type="project" value="InterPro"/>
</dbReference>
<dbReference type="InterPro" id="IPR004583">
    <property type="entry name" value="DNA_repair_Rad4"/>
</dbReference>
<dbReference type="Gene3D" id="3.30.70.2460">
    <property type="entry name" value="Rad4, beta-hairpin domain BHD3"/>
    <property type="match status" value="1"/>
</dbReference>
<feature type="region of interest" description="Disordered" evidence="6">
    <location>
        <begin position="38"/>
        <end position="90"/>
    </location>
</feature>
<dbReference type="PANTHER" id="PTHR12135">
    <property type="entry name" value="DNA REPAIR PROTEIN XP-C / RAD4"/>
    <property type="match status" value="1"/>
</dbReference>
<feature type="region of interest" description="Disordered" evidence="6">
    <location>
        <begin position="612"/>
        <end position="635"/>
    </location>
</feature>
<dbReference type="STRING" id="1531966.A0A0A1TJS6"/>
<dbReference type="Gene3D" id="3.90.260.10">
    <property type="entry name" value="Transglutaminase-like"/>
    <property type="match status" value="1"/>
</dbReference>
<dbReference type="GO" id="GO:0005737">
    <property type="term" value="C:cytoplasm"/>
    <property type="evidence" value="ECO:0007669"/>
    <property type="project" value="TreeGrafter"/>
</dbReference>
<dbReference type="InterPro" id="IPR018328">
    <property type="entry name" value="Rad4_beta-hairpin_dom3"/>
</dbReference>
<dbReference type="InterPro" id="IPR042488">
    <property type="entry name" value="Rad4_BHD3_sf"/>
</dbReference>
<dbReference type="Proteomes" id="UP000039046">
    <property type="component" value="Unassembled WGS sequence"/>
</dbReference>
<comment type="subcellular location">
    <subcellularLocation>
        <location evidence="1">Nucleus</location>
    </subcellularLocation>
</comment>
<dbReference type="InterPro" id="IPR018326">
    <property type="entry name" value="Rad4_beta-hairpin_dom1"/>
</dbReference>
<dbReference type="Pfam" id="PF10403">
    <property type="entry name" value="BHD_1"/>
    <property type="match status" value="1"/>
</dbReference>
<dbReference type="GO" id="GO:0006289">
    <property type="term" value="P:nucleotide-excision repair"/>
    <property type="evidence" value="ECO:0007669"/>
    <property type="project" value="InterPro"/>
</dbReference>
<evidence type="ECO:0000313" key="11">
    <source>
        <dbReference type="Proteomes" id="UP000039046"/>
    </source>
</evidence>
<accession>A0A0A1TJS6</accession>
<reference evidence="10 11" key="1">
    <citation type="journal article" date="2015" name="Genome Announc.">
        <title>Draft Genome Sequence and Gene Annotation of the Entomopathogenic Fungus Verticillium hemipterigenum.</title>
        <authorList>
            <person name="Horn F."/>
            <person name="Habel A."/>
            <person name="Scharf D.H."/>
            <person name="Dworschak J."/>
            <person name="Brakhage A.A."/>
            <person name="Guthke R."/>
            <person name="Hertweck C."/>
            <person name="Linde J."/>
        </authorList>
    </citation>
    <scope>NUCLEOTIDE SEQUENCE [LARGE SCALE GENOMIC DNA]</scope>
</reference>
<dbReference type="InterPro" id="IPR018325">
    <property type="entry name" value="Rad4/PNGase_transGLS-fold"/>
</dbReference>
<feature type="compositionally biased region" description="Acidic residues" evidence="6">
    <location>
        <begin position="79"/>
        <end position="90"/>
    </location>
</feature>
<evidence type="ECO:0008006" key="12">
    <source>
        <dbReference type="Google" id="ProtNLM"/>
    </source>
</evidence>
<dbReference type="HOGENOM" id="CLU_003639_1_0_1"/>
<evidence type="ECO:0000256" key="4">
    <source>
        <dbReference type="ARBA" id="ARBA00023204"/>
    </source>
</evidence>
<dbReference type="Pfam" id="PF10404">
    <property type="entry name" value="BHD_2"/>
    <property type="match status" value="1"/>
</dbReference>
<keyword evidence="11" id="KW-1185">Reference proteome</keyword>
<dbReference type="SMART" id="SM01032">
    <property type="entry name" value="BHD_3"/>
    <property type="match status" value="1"/>
</dbReference>
<feature type="domain" description="Rad4 beta-hairpin" evidence="8">
    <location>
        <begin position="583"/>
        <end position="647"/>
    </location>
</feature>
<dbReference type="Pfam" id="PF10405">
    <property type="entry name" value="BHD_3"/>
    <property type="match status" value="1"/>
</dbReference>
<keyword evidence="5" id="KW-0539">Nucleus</keyword>
<dbReference type="GO" id="GO:0006298">
    <property type="term" value="P:mismatch repair"/>
    <property type="evidence" value="ECO:0007669"/>
    <property type="project" value="TreeGrafter"/>
</dbReference>
<dbReference type="Pfam" id="PF03835">
    <property type="entry name" value="Rad4"/>
    <property type="match status" value="1"/>
</dbReference>
<evidence type="ECO:0000259" key="8">
    <source>
        <dbReference type="SMART" id="SM01031"/>
    </source>
</evidence>
<keyword evidence="3" id="KW-0227">DNA damage</keyword>
<comment type="similarity">
    <text evidence="2">Belongs to the XPC family.</text>
</comment>
<dbReference type="GO" id="GO:0000111">
    <property type="term" value="C:nucleotide-excision repair factor 2 complex"/>
    <property type="evidence" value="ECO:0007669"/>
    <property type="project" value="TreeGrafter"/>
</dbReference>
<dbReference type="InterPro" id="IPR036985">
    <property type="entry name" value="Transglutaminase-like_sf"/>
</dbReference>
<feature type="domain" description="Rad4 beta-hairpin" evidence="9">
    <location>
        <begin position="654"/>
        <end position="728"/>
    </location>
</feature>
<feature type="region of interest" description="Disordered" evidence="6">
    <location>
        <begin position="1"/>
        <end position="26"/>
    </location>
</feature>
<feature type="domain" description="Rad4 beta-hairpin" evidence="7">
    <location>
        <begin position="524"/>
        <end position="581"/>
    </location>
</feature>
<dbReference type="PANTHER" id="PTHR12135:SF0">
    <property type="entry name" value="DNA REPAIR PROTEIN COMPLEMENTING XP-C CELLS"/>
    <property type="match status" value="1"/>
</dbReference>
<feature type="region of interest" description="Disordered" evidence="6">
    <location>
        <begin position="382"/>
        <end position="402"/>
    </location>
</feature>
<dbReference type="InterPro" id="IPR018327">
    <property type="entry name" value="BHD_2"/>
</dbReference>
<dbReference type="OrthoDB" id="300780at2759"/>
<dbReference type="EMBL" id="CDHN01000003">
    <property type="protein sequence ID" value="CEJ90970.1"/>
    <property type="molecule type" value="Genomic_DNA"/>
</dbReference>
<dbReference type="SUPFAM" id="SSF54001">
    <property type="entry name" value="Cysteine proteinases"/>
    <property type="match status" value="1"/>
</dbReference>
<evidence type="ECO:0000256" key="5">
    <source>
        <dbReference type="ARBA" id="ARBA00023242"/>
    </source>
</evidence>